<evidence type="ECO:0000313" key="2">
    <source>
        <dbReference type="EMBL" id="RAM55445.1"/>
    </source>
</evidence>
<dbReference type="EMBL" id="JHUK01000009">
    <property type="protein sequence ID" value="RAM55445.1"/>
    <property type="molecule type" value="Genomic_DNA"/>
</dbReference>
<evidence type="ECO:0000256" key="1">
    <source>
        <dbReference type="SAM" id="Phobius"/>
    </source>
</evidence>
<gene>
    <name evidence="2" type="ORF">DH96_02525</name>
</gene>
<accession>A0A328IHZ4</accession>
<name>A0A328IHZ4_9MOLU</name>
<dbReference type="AlphaFoldDB" id="A0A328IHZ4"/>
<keyword evidence="3" id="KW-1185">Reference proteome</keyword>
<comment type="caution">
    <text evidence="2">The sequence shown here is derived from an EMBL/GenBank/DDBJ whole genome shotgun (WGS) entry which is preliminary data.</text>
</comment>
<sequence>MGFKKFLGGIGKLITDIFDPQSISNVYQANADLFSNVEIQKYYLDVQAKLLSVCLTLACISGIIFFTGYILNNLNKFIYIFIKRSY</sequence>
<proteinExistence type="predicted"/>
<evidence type="ECO:0000313" key="3">
    <source>
        <dbReference type="Proteomes" id="UP000249343"/>
    </source>
</evidence>
<organism evidence="2 3">
    <name type="scientific">Candidatus Phytoplasma oryzae</name>
    <dbReference type="NCBI Taxonomy" id="203274"/>
    <lineage>
        <taxon>Bacteria</taxon>
        <taxon>Bacillati</taxon>
        <taxon>Mycoplasmatota</taxon>
        <taxon>Mollicutes</taxon>
        <taxon>Acholeplasmatales</taxon>
        <taxon>Acholeplasmataceae</taxon>
        <taxon>Candidatus Phytoplasma</taxon>
        <taxon>16SrXI (Rice yellow dwarf group)</taxon>
    </lineage>
</organism>
<dbReference type="Proteomes" id="UP000249343">
    <property type="component" value="Unassembled WGS sequence"/>
</dbReference>
<keyword evidence="1" id="KW-1133">Transmembrane helix</keyword>
<keyword evidence="1" id="KW-0812">Transmembrane</keyword>
<dbReference type="RefSeq" id="WP_111961385.1">
    <property type="nucleotide sequence ID" value="NZ_JHUK01000009.1"/>
</dbReference>
<feature type="transmembrane region" description="Helical" evidence="1">
    <location>
        <begin position="50"/>
        <end position="71"/>
    </location>
</feature>
<keyword evidence="1" id="KW-0472">Membrane</keyword>
<reference evidence="2 3" key="1">
    <citation type="submission" date="2014-04" db="EMBL/GenBank/DDBJ databases">
        <title>Genome study of Napier grass stunt phytoplasma.</title>
        <authorList>
            <person name="Kawicha P."/>
            <person name="Dickinson M."/>
            <person name="Hodgetts J."/>
        </authorList>
    </citation>
    <scope>NUCLEOTIDE SEQUENCE [LARGE SCALE GENOMIC DNA]</scope>
    <source>
        <strain evidence="2 3">NGS-S10</strain>
    </source>
</reference>
<protein>
    <submittedName>
        <fullName evidence="2">Uncharacterized protein</fullName>
    </submittedName>
</protein>